<evidence type="ECO:0000256" key="12">
    <source>
        <dbReference type="ARBA" id="ARBA00023136"/>
    </source>
</evidence>
<feature type="transmembrane region" description="Helical" evidence="18">
    <location>
        <begin position="132"/>
        <end position="153"/>
    </location>
</feature>
<keyword evidence="3" id="KW-0813">Transport</keyword>
<dbReference type="PROSITE" id="PS50893">
    <property type="entry name" value="ABC_TRANSPORTER_2"/>
    <property type="match status" value="1"/>
</dbReference>
<dbReference type="GO" id="GO:0005524">
    <property type="term" value="F:ATP binding"/>
    <property type="evidence" value="ECO:0007669"/>
    <property type="project" value="UniProtKB-KW"/>
</dbReference>
<evidence type="ECO:0000256" key="16">
    <source>
        <dbReference type="ARBA" id="ARBA00045666"/>
    </source>
</evidence>
<keyword evidence="9" id="KW-1278">Translocase</keyword>
<keyword evidence="5" id="KW-0547">Nucleotide-binding</keyword>
<feature type="transmembrane region" description="Helical" evidence="18">
    <location>
        <begin position="280"/>
        <end position="298"/>
    </location>
</feature>
<evidence type="ECO:0000256" key="1">
    <source>
        <dbReference type="ARBA" id="ARBA00004448"/>
    </source>
</evidence>
<feature type="transmembrane region" description="Helical" evidence="18">
    <location>
        <begin position="173"/>
        <end position="193"/>
    </location>
</feature>
<evidence type="ECO:0000256" key="5">
    <source>
        <dbReference type="ARBA" id="ARBA00022741"/>
    </source>
</evidence>
<evidence type="ECO:0000259" key="19">
    <source>
        <dbReference type="PROSITE" id="PS50893"/>
    </source>
</evidence>
<evidence type="ECO:0000313" key="22">
    <source>
        <dbReference type="Proteomes" id="UP000765509"/>
    </source>
</evidence>
<gene>
    <name evidence="21" type="ORF">O181_023416</name>
</gene>
<dbReference type="OrthoDB" id="6500128at2759"/>
<dbReference type="GO" id="GO:0016887">
    <property type="term" value="F:ATP hydrolysis activity"/>
    <property type="evidence" value="ECO:0007669"/>
    <property type="project" value="InterPro"/>
</dbReference>
<evidence type="ECO:0000256" key="17">
    <source>
        <dbReference type="SAM" id="MobiDB-lite"/>
    </source>
</evidence>
<comment type="function">
    <text evidence="16">Performs an essential function in the generation of cytoplasmic iron-sulfur proteins by mediating the ATP-dependent export of Fe/S cluster precursors synthesized by NFS1 and other mitochondrial proteins. Hydrolyzes ATP. Binds glutathione and may function by transporting a glutathione-conjugated iron-sulfur compound.</text>
</comment>
<dbReference type="InterPro" id="IPR027417">
    <property type="entry name" value="P-loop_NTPase"/>
</dbReference>
<evidence type="ECO:0000256" key="9">
    <source>
        <dbReference type="ARBA" id="ARBA00022967"/>
    </source>
</evidence>
<reference evidence="21" key="1">
    <citation type="submission" date="2021-03" db="EMBL/GenBank/DDBJ databases">
        <title>Draft genome sequence of rust myrtle Austropuccinia psidii MF-1, a brazilian biotype.</title>
        <authorList>
            <person name="Quecine M.C."/>
            <person name="Pachon D.M.R."/>
            <person name="Bonatelli M.L."/>
            <person name="Correr F.H."/>
            <person name="Franceschini L.M."/>
            <person name="Leite T.F."/>
            <person name="Margarido G.R.A."/>
            <person name="Almeida C.A."/>
            <person name="Ferrarezi J.A."/>
            <person name="Labate C.A."/>
        </authorList>
    </citation>
    <scope>NUCLEOTIDE SEQUENCE</scope>
    <source>
        <strain evidence="21">MF-1</strain>
    </source>
</reference>
<feature type="transmembrane region" description="Helical" evidence="18">
    <location>
        <begin position="249"/>
        <end position="274"/>
    </location>
</feature>
<keyword evidence="12 18" id="KW-0472">Membrane</keyword>
<dbReference type="PANTHER" id="PTHR24221:SF402">
    <property type="entry name" value="IRON-SULFUR CLUSTERS TRANSPORTER ABCB7, MITOCHONDRIAL"/>
    <property type="match status" value="1"/>
</dbReference>
<keyword evidence="11" id="KW-0496">Mitochondrion</keyword>
<feature type="domain" description="ABC transmembrane type-1" evidence="20">
    <location>
        <begin position="133"/>
        <end position="423"/>
    </location>
</feature>
<comment type="caution">
    <text evidence="21">The sequence shown here is derived from an EMBL/GenBank/DDBJ whole genome shotgun (WGS) entry which is preliminary data.</text>
</comment>
<feature type="domain" description="ABC transporter" evidence="19">
    <location>
        <begin position="458"/>
        <end position="695"/>
    </location>
</feature>
<protein>
    <recommendedName>
        <fullName evidence="14">Iron-sulfur clusters transporter ATM1, mitochondrial</fullName>
    </recommendedName>
    <alternativeName>
        <fullName evidence="15">Iron-sulfur clusters transporter atm1, mitochondrial</fullName>
    </alternativeName>
</protein>
<dbReference type="Proteomes" id="UP000765509">
    <property type="component" value="Unassembled WGS sequence"/>
</dbReference>
<keyword evidence="4 18" id="KW-0812">Transmembrane</keyword>
<evidence type="ECO:0000256" key="15">
    <source>
        <dbReference type="ARBA" id="ARBA00040792"/>
    </source>
</evidence>
<dbReference type="EMBL" id="AVOT02007346">
    <property type="protein sequence ID" value="MBW0483701.1"/>
    <property type="molecule type" value="Genomic_DNA"/>
</dbReference>
<evidence type="ECO:0000256" key="6">
    <source>
        <dbReference type="ARBA" id="ARBA00022792"/>
    </source>
</evidence>
<comment type="subunit">
    <text evidence="2">Homodimer.</text>
</comment>
<evidence type="ECO:0000256" key="7">
    <source>
        <dbReference type="ARBA" id="ARBA00022840"/>
    </source>
</evidence>
<keyword evidence="7" id="KW-0067">ATP-binding</keyword>
<dbReference type="Gene3D" id="3.40.50.300">
    <property type="entry name" value="P-loop containing nucleotide triphosphate hydrolases"/>
    <property type="match status" value="1"/>
</dbReference>
<evidence type="ECO:0000256" key="4">
    <source>
        <dbReference type="ARBA" id="ARBA00022692"/>
    </source>
</evidence>
<comment type="subcellular location">
    <subcellularLocation>
        <location evidence="1">Mitochondrion inner membrane</location>
        <topology evidence="1">Multi-pass membrane protein</topology>
    </subcellularLocation>
</comment>
<dbReference type="GO" id="GO:0140359">
    <property type="term" value="F:ABC-type transporter activity"/>
    <property type="evidence" value="ECO:0007669"/>
    <property type="project" value="InterPro"/>
</dbReference>
<keyword evidence="22" id="KW-1185">Reference proteome</keyword>
<dbReference type="PANTHER" id="PTHR24221">
    <property type="entry name" value="ATP-BINDING CASSETTE SUB-FAMILY B"/>
    <property type="match status" value="1"/>
</dbReference>
<evidence type="ECO:0000256" key="14">
    <source>
        <dbReference type="ARBA" id="ARBA00039906"/>
    </source>
</evidence>
<dbReference type="InterPro" id="IPR011527">
    <property type="entry name" value="ABC1_TM_dom"/>
</dbReference>
<evidence type="ECO:0000256" key="11">
    <source>
        <dbReference type="ARBA" id="ARBA00023128"/>
    </source>
</evidence>
<dbReference type="InterPro" id="IPR017871">
    <property type="entry name" value="ABC_transporter-like_CS"/>
</dbReference>
<evidence type="ECO:0000256" key="3">
    <source>
        <dbReference type="ARBA" id="ARBA00022448"/>
    </source>
</evidence>
<evidence type="ECO:0000256" key="8">
    <source>
        <dbReference type="ARBA" id="ARBA00022946"/>
    </source>
</evidence>
<dbReference type="InterPro" id="IPR003593">
    <property type="entry name" value="AAA+_ATPase"/>
</dbReference>
<dbReference type="FunFam" id="3.40.50.300:FF:000287">
    <property type="entry name" value="Multidrug ABC transporter ATP-binding protein"/>
    <property type="match status" value="1"/>
</dbReference>
<dbReference type="GO" id="GO:0006879">
    <property type="term" value="P:intracellular iron ion homeostasis"/>
    <property type="evidence" value="ECO:0007669"/>
    <property type="project" value="TreeGrafter"/>
</dbReference>
<dbReference type="InterPro" id="IPR036640">
    <property type="entry name" value="ABC1_TM_sf"/>
</dbReference>
<sequence length="715" mass="79677">MLRNWSRLLHRSNLKKSSAWPSTSLSSDRCSLNVQTFPLGLPKRYLHRNTLFIPSDYTLAQQASLAKISNLRPLSVQKDSAISSKPAVSHSTSSSNSDRRPKPSTYRSDWWIIQQLLPYIWPKGDYATKSRVVVALALLTGGKVLNVQVPLMFKHIVDQLSIPIDPSTMEGVWTIAGTVVVGYGLARVFAIVFSEMRNAIFTSVAQSAIRKVACGAFIHLLNVDIRFHLQNQTGGLSQAINRGTKGLSFVLSSLVFHVAPTALEIGIVCGILTYNFGWNYAGITLVTLLAYTGFTIRTTTWRLKFRKQANDADNKSANILIDALSNYEAVKHFNNERYEIEQYDKALRAYEKATISINKSLAYLNMGQSMIFSISLTAMMYLAAQGVLQGVMTVGDLVMVNQLVFQLSLPLNFLGSVYRELRQSLIDMHTLFALRQTGLIVSDKEGAEPLQLTQGGEIRLENVSFQYSPDSRPIFKNLSLVIPPGKKVAIVGPSGCGKSTILKLCFRFYDVNQGRILIDGQDIRDITLASLRSHIGVVPQDTSLFHSDIMHNIRYGNLEANEDDVRRVARLAKLDATIQQLPKAWETAVGERGLMLSGGERQRLAIARLMLKNPSIVFFDEATSALDVYTEQELIRNIDVNLLNQSRTSVFIAHRLKTISDSDLIVVLKDGQVAEKGSHEDLMGIEGGIYRDMWYIQSASAKEKREINPTVVKQN</sequence>
<organism evidence="21 22">
    <name type="scientific">Austropuccinia psidii MF-1</name>
    <dbReference type="NCBI Taxonomy" id="1389203"/>
    <lineage>
        <taxon>Eukaryota</taxon>
        <taxon>Fungi</taxon>
        <taxon>Dikarya</taxon>
        <taxon>Basidiomycota</taxon>
        <taxon>Pucciniomycotina</taxon>
        <taxon>Pucciniomycetes</taxon>
        <taxon>Pucciniales</taxon>
        <taxon>Sphaerophragmiaceae</taxon>
        <taxon>Austropuccinia</taxon>
    </lineage>
</organism>
<keyword evidence="8" id="KW-0809">Transit peptide</keyword>
<feature type="region of interest" description="Disordered" evidence="17">
    <location>
        <begin position="82"/>
        <end position="104"/>
    </location>
</feature>
<dbReference type="SUPFAM" id="SSF90123">
    <property type="entry name" value="ABC transporter transmembrane region"/>
    <property type="match status" value="1"/>
</dbReference>
<dbReference type="GO" id="GO:0140466">
    <property type="term" value="P:iron-sulfur cluster export from the mitochondrion"/>
    <property type="evidence" value="ECO:0007669"/>
    <property type="project" value="UniProtKB-ARBA"/>
</dbReference>
<dbReference type="Gene3D" id="1.20.1560.10">
    <property type="entry name" value="ABC transporter type 1, transmembrane domain"/>
    <property type="match status" value="1"/>
</dbReference>
<dbReference type="Pfam" id="PF00005">
    <property type="entry name" value="ABC_tran"/>
    <property type="match status" value="1"/>
</dbReference>
<dbReference type="CDD" id="cd18582">
    <property type="entry name" value="ABC_6TM_ATM1_ABCB7"/>
    <property type="match status" value="1"/>
</dbReference>
<proteinExistence type="inferred from homology"/>
<name>A0A9Q3GXM3_9BASI</name>
<evidence type="ECO:0000256" key="2">
    <source>
        <dbReference type="ARBA" id="ARBA00011738"/>
    </source>
</evidence>
<feature type="transmembrane region" description="Helical" evidence="18">
    <location>
        <begin position="361"/>
        <end position="383"/>
    </location>
</feature>
<accession>A0A9Q3GXM3</accession>
<dbReference type="Pfam" id="PF00664">
    <property type="entry name" value="ABC_membrane"/>
    <property type="match status" value="1"/>
</dbReference>
<evidence type="ECO:0000256" key="18">
    <source>
        <dbReference type="SAM" id="Phobius"/>
    </source>
</evidence>
<keyword evidence="10 18" id="KW-1133">Transmembrane helix</keyword>
<dbReference type="SUPFAM" id="SSF52540">
    <property type="entry name" value="P-loop containing nucleoside triphosphate hydrolases"/>
    <property type="match status" value="1"/>
</dbReference>
<dbReference type="PROSITE" id="PS50929">
    <property type="entry name" value="ABC_TM1F"/>
    <property type="match status" value="1"/>
</dbReference>
<dbReference type="SMART" id="SM00382">
    <property type="entry name" value="AAA"/>
    <property type="match status" value="1"/>
</dbReference>
<comment type="similarity">
    <text evidence="13">Belongs to the ABC transporter superfamily. ABCB family. Heavy Metal importer (TC 3.A.1.210) subfamily.</text>
</comment>
<dbReference type="InterPro" id="IPR039421">
    <property type="entry name" value="Type_1_exporter"/>
</dbReference>
<evidence type="ECO:0000256" key="10">
    <source>
        <dbReference type="ARBA" id="ARBA00022989"/>
    </source>
</evidence>
<keyword evidence="6" id="KW-0999">Mitochondrion inner membrane</keyword>
<dbReference type="GO" id="GO:0005743">
    <property type="term" value="C:mitochondrial inner membrane"/>
    <property type="evidence" value="ECO:0007669"/>
    <property type="project" value="UniProtKB-SubCell"/>
</dbReference>
<dbReference type="FunFam" id="1.20.1560.10:FF:000004">
    <property type="entry name" value="ATP-binding cassette sub-family B member 7"/>
    <property type="match status" value="1"/>
</dbReference>
<dbReference type="AlphaFoldDB" id="A0A9Q3GXM3"/>
<dbReference type="InterPro" id="IPR003439">
    <property type="entry name" value="ABC_transporter-like_ATP-bd"/>
</dbReference>
<dbReference type="PROSITE" id="PS00211">
    <property type="entry name" value="ABC_TRANSPORTER_1"/>
    <property type="match status" value="1"/>
</dbReference>
<evidence type="ECO:0000313" key="21">
    <source>
        <dbReference type="EMBL" id="MBW0483701.1"/>
    </source>
</evidence>
<evidence type="ECO:0000259" key="20">
    <source>
        <dbReference type="PROSITE" id="PS50929"/>
    </source>
</evidence>
<evidence type="ECO:0000256" key="13">
    <source>
        <dbReference type="ARBA" id="ARBA00024363"/>
    </source>
</evidence>